<dbReference type="EMBL" id="BJNV01000008">
    <property type="protein sequence ID" value="GEC94623.1"/>
    <property type="molecule type" value="Genomic_DNA"/>
</dbReference>
<gene>
    <name evidence="2" type="ORF">ZRA01_06960</name>
</gene>
<organism evidence="2 3">
    <name type="scientific">Zoogloea ramigera</name>
    <dbReference type="NCBI Taxonomy" id="350"/>
    <lineage>
        <taxon>Bacteria</taxon>
        <taxon>Pseudomonadati</taxon>
        <taxon>Pseudomonadota</taxon>
        <taxon>Betaproteobacteria</taxon>
        <taxon>Rhodocyclales</taxon>
        <taxon>Zoogloeaceae</taxon>
        <taxon>Zoogloea</taxon>
    </lineage>
</organism>
<protein>
    <recommendedName>
        <fullName evidence="1">DUF559 domain-containing protein</fullName>
    </recommendedName>
</protein>
<accession>A0A4Y4CTN6</accession>
<dbReference type="Gene3D" id="3.40.960.10">
    <property type="entry name" value="VSR Endonuclease"/>
    <property type="match status" value="1"/>
</dbReference>
<dbReference type="SUPFAM" id="SSF52980">
    <property type="entry name" value="Restriction endonuclease-like"/>
    <property type="match status" value="1"/>
</dbReference>
<dbReference type="Proteomes" id="UP000318422">
    <property type="component" value="Unassembled WGS sequence"/>
</dbReference>
<dbReference type="Pfam" id="PF04480">
    <property type="entry name" value="DUF559"/>
    <property type="match status" value="1"/>
</dbReference>
<dbReference type="AlphaFoldDB" id="A0A4Y4CTN6"/>
<name>A0A4Y4CTN6_ZOORA</name>
<comment type="caution">
    <text evidence="2">The sequence shown here is derived from an EMBL/GenBank/DDBJ whole genome shotgun (WGS) entry which is preliminary data.</text>
</comment>
<keyword evidence="3" id="KW-1185">Reference proteome</keyword>
<reference evidence="2 3" key="1">
    <citation type="submission" date="2019-06" db="EMBL/GenBank/DDBJ databases">
        <title>Whole genome shotgun sequence of Zoogloea ramigera NBRC 15342.</title>
        <authorList>
            <person name="Hosoyama A."/>
            <person name="Uohara A."/>
            <person name="Ohji S."/>
            <person name="Ichikawa N."/>
        </authorList>
    </citation>
    <scope>NUCLEOTIDE SEQUENCE [LARGE SCALE GENOMIC DNA]</scope>
    <source>
        <strain evidence="2 3">NBRC 15342</strain>
    </source>
</reference>
<sequence>MAVFVDGCFWHGCPEHGTQPKTRPEFWAAKIARNRERDGQVDAALAAMGWHVVRVWEHELRQDLDGCVARIRALVKPTGLAERG</sequence>
<dbReference type="InterPro" id="IPR007569">
    <property type="entry name" value="DUF559"/>
</dbReference>
<evidence type="ECO:0000313" key="3">
    <source>
        <dbReference type="Proteomes" id="UP000318422"/>
    </source>
</evidence>
<proteinExistence type="predicted"/>
<dbReference type="InterPro" id="IPR011335">
    <property type="entry name" value="Restrct_endonuc-II-like"/>
</dbReference>
<feature type="domain" description="DUF559" evidence="1">
    <location>
        <begin position="32"/>
        <end position="74"/>
    </location>
</feature>
<evidence type="ECO:0000259" key="1">
    <source>
        <dbReference type="Pfam" id="PF04480"/>
    </source>
</evidence>
<evidence type="ECO:0000313" key="2">
    <source>
        <dbReference type="EMBL" id="GEC94623.1"/>
    </source>
</evidence>